<organism evidence="4 5">
    <name type="scientific">Treponema berlinense</name>
    <dbReference type="NCBI Taxonomy" id="225004"/>
    <lineage>
        <taxon>Bacteria</taxon>
        <taxon>Pseudomonadati</taxon>
        <taxon>Spirochaetota</taxon>
        <taxon>Spirochaetia</taxon>
        <taxon>Spirochaetales</taxon>
        <taxon>Treponemataceae</taxon>
        <taxon>Treponema</taxon>
    </lineage>
</organism>
<dbReference type="OrthoDB" id="975232at2"/>
<evidence type="ECO:0000256" key="1">
    <source>
        <dbReference type="ARBA" id="ARBA00004196"/>
    </source>
</evidence>
<dbReference type="InterPro" id="IPR042229">
    <property type="entry name" value="Listeria/Bacterioides_rpt_sf"/>
</dbReference>
<name>A0A1T4MQS8_9SPIR</name>
<dbReference type="NCBIfam" id="TIGR02543">
    <property type="entry name" value="List_Bact_rpt"/>
    <property type="match status" value="1"/>
</dbReference>
<dbReference type="EMBL" id="FUXC01000004">
    <property type="protein sequence ID" value="SJZ69078.1"/>
    <property type="molecule type" value="Genomic_DNA"/>
</dbReference>
<dbReference type="RefSeq" id="WP_078930701.1">
    <property type="nucleotide sequence ID" value="NZ_FUXC01000004.1"/>
</dbReference>
<dbReference type="Proteomes" id="UP000190395">
    <property type="component" value="Unassembled WGS sequence"/>
</dbReference>
<gene>
    <name evidence="4" type="ORF">SAMN02745152_00954</name>
</gene>
<keyword evidence="5" id="KW-1185">Reference proteome</keyword>
<dbReference type="Gene3D" id="2.60.40.4270">
    <property type="entry name" value="Listeria-Bacteroides repeat domain"/>
    <property type="match status" value="1"/>
</dbReference>
<feature type="domain" description="Carbohydrate binding module 77" evidence="3">
    <location>
        <begin position="482"/>
        <end position="571"/>
    </location>
</feature>
<proteinExistence type="predicted"/>
<feature type="compositionally biased region" description="Gly residues" evidence="2">
    <location>
        <begin position="119"/>
        <end position="153"/>
    </location>
</feature>
<dbReference type="InterPro" id="IPR013378">
    <property type="entry name" value="InlB-like_B-rpt"/>
</dbReference>
<dbReference type="InterPro" id="IPR041253">
    <property type="entry name" value="CBM77"/>
</dbReference>
<evidence type="ECO:0000259" key="3">
    <source>
        <dbReference type="Pfam" id="PF18283"/>
    </source>
</evidence>
<dbReference type="Pfam" id="PF18283">
    <property type="entry name" value="CBM77"/>
    <property type="match status" value="1"/>
</dbReference>
<dbReference type="GeneID" id="303367208"/>
<dbReference type="GO" id="GO:0030313">
    <property type="term" value="C:cell envelope"/>
    <property type="evidence" value="ECO:0007669"/>
    <property type="project" value="UniProtKB-SubCell"/>
</dbReference>
<evidence type="ECO:0000256" key="2">
    <source>
        <dbReference type="SAM" id="MobiDB-lite"/>
    </source>
</evidence>
<feature type="region of interest" description="Disordered" evidence="2">
    <location>
        <begin position="114"/>
        <end position="163"/>
    </location>
</feature>
<dbReference type="Pfam" id="PF09479">
    <property type="entry name" value="Flg_new"/>
    <property type="match status" value="1"/>
</dbReference>
<dbReference type="STRING" id="225004.SAMN02745152_00954"/>
<accession>A0A1T4MQS8</accession>
<dbReference type="AlphaFoldDB" id="A0A1T4MQS8"/>
<feature type="compositionally biased region" description="Low complexity" evidence="2">
    <location>
        <begin position="154"/>
        <end position="163"/>
    </location>
</feature>
<evidence type="ECO:0000313" key="4">
    <source>
        <dbReference type="EMBL" id="SJZ69078.1"/>
    </source>
</evidence>
<reference evidence="4 5" key="1">
    <citation type="submission" date="2017-02" db="EMBL/GenBank/DDBJ databases">
        <authorList>
            <person name="Peterson S.W."/>
        </authorList>
    </citation>
    <scope>NUCLEOTIDE SEQUENCE [LARGE SCALE GENOMIC DNA]</scope>
    <source>
        <strain evidence="4 5">ATCC BAA-909</strain>
    </source>
</reference>
<sequence length="576" mass="60905">MQAVIRILGGGDDYPEITNVTISGIPESAVSGPVELTADVDGNNLEGAGIKYSWEFAEESGYASFENSDAKTSKLVPNCAAEEKEVKIKVTVTLKGTENRKSSEVYTVKIAAKQESGTEGSGSGSGSGTGSTEGGTTGGNTGSGSGTEGGSTGGNTESGSTAETGSVSAVVNADGSISCGKCGKIYNFTEQAKNCEHYKCATCGSVYYSQSEVDSCTSHVTVIFKDSGENGNESVTMVIKSGSTVIPPSWEKENFALTWIDENGKEADFDDLISLSEGETEKTVTFTAKWETTYTVTFKDESGTNADVTVDVISGEVVGSVPEWTREHFTFAGWTSSVASLTTDSAITGDVTFTAKWTEDAKYTVKFVDSEGTNAEDTQTVYNGEKANVPAWTKENYRLSWTSSVEGLTTDSAITGDVTFTANWTELPKCTNCGTHYATADAANNCGKQEGCPKYGALTTITFSGTKTATVSSDNDAITAVVIGNVTKTDYVYNGEKYNPLLKMESSTSLKLTGVKNKKITIITCGYKTATKRNIKVAGTNYAASENDEVIIEDISDDEIEITKGDQLNVAVIFIE</sequence>
<protein>
    <submittedName>
        <fullName evidence="4">Listeria/Bacterioides repeat-containing protein</fullName>
    </submittedName>
</protein>
<evidence type="ECO:0000313" key="5">
    <source>
        <dbReference type="Proteomes" id="UP000190395"/>
    </source>
</evidence>
<comment type="subcellular location">
    <subcellularLocation>
        <location evidence="1">Cell envelope</location>
    </subcellularLocation>
</comment>